<protein>
    <submittedName>
        <fullName evidence="2">Uncharacterized protein</fullName>
    </submittedName>
</protein>
<dbReference type="OrthoDB" id="445547at2759"/>
<keyword evidence="3" id="KW-1185">Reference proteome</keyword>
<dbReference type="EMBL" id="CAJNDS010002755">
    <property type="protein sequence ID" value="CAE7585670.1"/>
    <property type="molecule type" value="Genomic_DNA"/>
</dbReference>
<keyword evidence="1" id="KW-0175">Coiled coil</keyword>
<dbReference type="Proteomes" id="UP000604046">
    <property type="component" value="Unassembled WGS sequence"/>
</dbReference>
<proteinExistence type="predicted"/>
<gene>
    <name evidence="2" type="ORF">SNAT2548_LOCUS33390</name>
</gene>
<evidence type="ECO:0000313" key="3">
    <source>
        <dbReference type="Proteomes" id="UP000604046"/>
    </source>
</evidence>
<feature type="coiled-coil region" evidence="1">
    <location>
        <begin position="23"/>
        <end position="60"/>
    </location>
</feature>
<accession>A0A812UN64</accession>
<comment type="caution">
    <text evidence="2">The sequence shown here is derived from an EMBL/GenBank/DDBJ whole genome shotgun (WGS) entry which is preliminary data.</text>
</comment>
<name>A0A812UN64_9DINO</name>
<reference evidence="2" key="1">
    <citation type="submission" date="2021-02" db="EMBL/GenBank/DDBJ databases">
        <authorList>
            <person name="Dougan E. K."/>
            <person name="Rhodes N."/>
            <person name="Thang M."/>
            <person name="Chan C."/>
        </authorList>
    </citation>
    <scope>NUCLEOTIDE SEQUENCE</scope>
</reference>
<evidence type="ECO:0000256" key="1">
    <source>
        <dbReference type="SAM" id="Coils"/>
    </source>
</evidence>
<evidence type="ECO:0000313" key="2">
    <source>
        <dbReference type="EMBL" id="CAE7585670.1"/>
    </source>
</evidence>
<dbReference type="AlphaFoldDB" id="A0A812UN64"/>
<organism evidence="2 3">
    <name type="scientific">Symbiodinium natans</name>
    <dbReference type="NCBI Taxonomy" id="878477"/>
    <lineage>
        <taxon>Eukaryota</taxon>
        <taxon>Sar</taxon>
        <taxon>Alveolata</taxon>
        <taxon>Dinophyceae</taxon>
        <taxon>Suessiales</taxon>
        <taxon>Symbiodiniaceae</taxon>
        <taxon>Symbiodinium</taxon>
    </lineage>
</organism>
<sequence length="602" mass="66878">MVKLPPKGKVPERLRASSVHLAWLAAEKEVQELEQQCAAQQELESKIKLMRNRLKAMRKGSSGRLDAVTQMIEHRKAELLLVKEKLRELEVRKDEPPKYPALTNAQPLGLALGQAVKEMRKRALSRKREEPNPLSLKEPATWPSLYSIGDLWLAPLGIISELCSHQSHKSFCDGLSEAAKLLFLQSDLDRDALKSVFRFETDGQTASGDILRHAGEHLEALRQLSCFVNYQRCWSRGQAQSWRRGVQSLCRMLLASRLPSVKLLPGFCAALVRKGPVRHAEDRLDAVLGLQDGLKLLTAAALPSSLGTSLQGDRKVCLDESKIIEELLLVLENDMRTAQAFKGQMNLMEDLVQHLTSRGMALLEQLNHFAQNYPAEILNMPFKLLYSAGLSPPGTCQQDKGPRLILPPEARWFHTKVDGTRYYSPWPTTIDLLFRWASQGGQTSNWVLNLGSGDGRCAGGDEYDPANCLILNHGWRGILVEADMDLGQKASTLLGDRVRVLSANVTPSDVGRLVASEAQALFANISGKTWLDVEAARRPDILKVDVDQADCELLQALLEIFEPLLLHVEINPLFPPPYAPRAQPVGSSYFIGGDVSSVAFWT</sequence>